<protein>
    <submittedName>
        <fullName evidence="1">Uncharacterized protein</fullName>
    </submittedName>
</protein>
<keyword evidence="2" id="KW-1185">Reference proteome</keyword>
<reference evidence="1" key="1">
    <citation type="submission" date="2022-09" db="EMBL/GenBank/DDBJ databases">
        <title>Culturomic study of gut microbiota in children with autism spectrum disorder.</title>
        <authorList>
            <person name="Efimov B.A."/>
            <person name="Chaplin A.V."/>
            <person name="Sokolova S.R."/>
            <person name="Pikina A.P."/>
            <person name="Korzhanova M."/>
            <person name="Belova V."/>
            <person name="Korostin D."/>
        </authorList>
    </citation>
    <scope>NUCLEOTIDE SEQUENCE</scope>
    <source>
        <strain evidence="1">ASD5510</strain>
    </source>
</reference>
<accession>A0A9J6QR59</accession>
<name>A0A9J6QR59_9FIRM</name>
<proteinExistence type="predicted"/>
<dbReference type="Proteomes" id="UP001065549">
    <property type="component" value="Unassembled WGS sequence"/>
</dbReference>
<dbReference type="EMBL" id="JAOSHN010000003">
    <property type="protein sequence ID" value="MCU7378522.1"/>
    <property type="molecule type" value="Genomic_DNA"/>
</dbReference>
<dbReference type="AlphaFoldDB" id="A0A9J6QR59"/>
<gene>
    <name evidence="1" type="ORF">OBO34_09135</name>
</gene>
<dbReference type="RefSeq" id="WP_269478481.1">
    <property type="nucleotide sequence ID" value="NZ_JAOSHN010000003.1"/>
</dbReference>
<comment type="caution">
    <text evidence="1">The sequence shown here is derived from an EMBL/GenBank/DDBJ whole genome shotgun (WGS) entry which is preliminary data.</text>
</comment>
<sequence length="81" mass="8970">MKRRYSQSEIRISCAIAVPSCPALLPGEISKQRSMFMDSDTPMAISLGIRTVSMGDCQYPEKIAALPILELAVIKKTIRIE</sequence>
<evidence type="ECO:0000313" key="2">
    <source>
        <dbReference type="Proteomes" id="UP001065549"/>
    </source>
</evidence>
<evidence type="ECO:0000313" key="1">
    <source>
        <dbReference type="EMBL" id="MCU7378522.1"/>
    </source>
</evidence>
<organism evidence="1 2">
    <name type="scientific">Hominibacterium faecale</name>
    <dbReference type="NCBI Taxonomy" id="2839743"/>
    <lineage>
        <taxon>Bacteria</taxon>
        <taxon>Bacillati</taxon>
        <taxon>Bacillota</taxon>
        <taxon>Clostridia</taxon>
        <taxon>Peptostreptococcales</taxon>
        <taxon>Anaerovoracaceae</taxon>
        <taxon>Hominibacterium</taxon>
    </lineage>
</organism>